<keyword evidence="2" id="KW-1185">Reference proteome</keyword>
<accession>A0ABQ4YUU1</accession>
<sequence length="118" mass="13442">MSCRRMTPMLMQIYEERLGLIIAGFESEINLRYKDKYGCYDIVVEKVERVSSAGKSLSWYFLCICWLGCCDMSVDRGCHALYFSDMLSLYLCQTSTDTTDFGPGSSFDGPAFWSMLLA</sequence>
<name>A0ABQ4YUU1_9ASTR</name>
<comment type="caution">
    <text evidence="1">The sequence shown here is derived from an EMBL/GenBank/DDBJ whole genome shotgun (WGS) entry which is preliminary data.</text>
</comment>
<dbReference type="Proteomes" id="UP001151760">
    <property type="component" value="Unassembled WGS sequence"/>
</dbReference>
<protein>
    <submittedName>
        <fullName evidence="1">Uncharacterized protein</fullName>
    </submittedName>
</protein>
<gene>
    <name evidence="1" type="ORF">Tco_0730627</name>
</gene>
<evidence type="ECO:0000313" key="2">
    <source>
        <dbReference type="Proteomes" id="UP001151760"/>
    </source>
</evidence>
<evidence type="ECO:0000313" key="1">
    <source>
        <dbReference type="EMBL" id="GJS80746.1"/>
    </source>
</evidence>
<reference evidence="1" key="2">
    <citation type="submission" date="2022-01" db="EMBL/GenBank/DDBJ databases">
        <authorList>
            <person name="Yamashiro T."/>
            <person name="Shiraishi A."/>
            <person name="Satake H."/>
            <person name="Nakayama K."/>
        </authorList>
    </citation>
    <scope>NUCLEOTIDE SEQUENCE</scope>
</reference>
<organism evidence="1 2">
    <name type="scientific">Tanacetum coccineum</name>
    <dbReference type="NCBI Taxonomy" id="301880"/>
    <lineage>
        <taxon>Eukaryota</taxon>
        <taxon>Viridiplantae</taxon>
        <taxon>Streptophyta</taxon>
        <taxon>Embryophyta</taxon>
        <taxon>Tracheophyta</taxon>
        <taxon>Spermatophyta</taxon>
        <taxon>Magnoliopsida</taxon>
        <taxon>eudicotyledons</taxon>
        <taxon>Gunneridae</taxon>
        <taxon>Pentapetalae</taxon>
        <taxon>asterids</taxon>
        <taxon>campanulids</taxon>
        <taxon>Asterales</taxon>
        <taxon>Asteraceae</taxon>
        <taxon>Asteroideae</taxon>
        <taxon>Anthemideae</taxon>
        <taxon>Anthemidinae</taxon>
        <taxon>Tanacetum</taxon>
    </lineage>
</organism>
<proteinExistence type="predicted"/>
<reference evidence="1" key="1">
    <citation type="journal article" date="2022" name="Int. J. Mol. Sci.">
        <title>Draft Genome of Tanacetum Coccineum: Genomic Comparison of Closely Related Tanacetum-Family Plants.</title>
        <authorList>
            <person name="Yamashiro T."/>
            <person name="Shiraishi A."/>
            <person name="Nakayama K."/>
            <person name="Satake H."/>
        </authorList>
    </citation>
    <scope>NUCLEOTIDE SEQUENCE</scope>
</reference>
<dbReference type="EMBL" id="BQNB010010694">
    <property type="protein sequence ID" value="GJS80746.1"/>
    <property type="molecule type" value="Genomic_DNA"/>
</dbReference>